<dbReference type="Proteomes" id="UP000198851">
    <property type="component" value="Unassembled WGS sequence"/>
</dbReference>
<dbReference type="PANTHER" id="PTHR35563">
    <property type="entry name" value="BARREL METAL-DEPENDENT HYDROLASE, PUTATIVE (AFU_ORTHOLOGUE AFUA_1G16240)-RELATED"/>
    <property type="match status" value="1"/>
</dbReference>
<accession>A0A1I4HFA6</accession>
<keyword evidence="3" id="KW-1185">Reference proteome</keyword>
<evidence type="ECO:0000313" key="3">
    <source>
        <dbReference type="Proteomes" id="UP000198851"/>
    </source>
</evidence>
<proteinExistence type="predicted"/>
<dbReference type="GO" id="GO:0016853">
    <property type="term" value="F:isomerase activity"/>
    <property type="evidence" value="ECO:0007669"/>
    <property type="project" value="UniProtKB-KW"/>
</dbReference>
<keyword evidence="2" id="KW-0413">Isomerase</keyword>
<name>A0A1I4HFA6_9RHOB</name>
<dbReference type="SUPFAM" id="SSF51556">
    <property type="entry name" value="Metallo-dependent hydrolases"/>
    <property type="match status" value="1"/>
</dbReference>
<feature type="domain" description="Amidohydrolase-related" evidence="1">
    <location>
        <begin position="20"/>
        <end position="283"/>
    </location>
</feature>
<dbReference type="RefSeq" id="WP_093326069.1">
    <property type="nucleotide sequence ID" value="NZ_FOSZ01000013.1"/>
</dbReference>
<dbReference type="STRING" id="1280847.SAMN04488036_11316"/>
<evidence type="ECO:0000313" key="2">
    <source>
        <dbReference type="EMBL" id="SFL40998.1"/>
    </source>
</evidence>
<gene>
    <name evidence="2" type="ORF">SAMN04488036_11316</name>
</gene>
<reference evidence="3" key="1">
    <citation type="submission" date="2016-10" db="EMBL/GenBank/DDBJ databases">
        <authorList>
            <person name="Varghese N."/>
            <person name="Submissions S."/>
        </authorList>
    </citation>
    <scope>NUCLEOTIDE SEQUENCE [LARGE SCALE GENOMIC DNA]</scope>
    <source>
        <strain evidence="3">DSM 28453</strain>
    </source>
</reference>
<dbReference type="OrthoDB" id="9787654at2"/>
<dbReference type="AlphaFoldDB" id="A0A1I4HFA6"/>
<dbReference type="EMBL" id="FOSZ01000013">
    <property type="protein sequence ID" value="SFL40998.1"/>
    <property type="molecule type" value="Genomic_DNA"/>
</dbReference>
<dbReference type="Pfam" id="PF04909">
    <property type="entry name" value="Amidohydro_2"/>
    <property type="match status" value="1"/>
</dbReference>
<dbReference type="InterPro" id="IPR006680">
    <property type="entry name" value="Amidohydro-rel"/>
</dbReference>
<dbReference type="InterPro" id="IPR052358">
    <property type="entry name" value="Aro_Compnd_Degr_Hydrolases"/>
</dbReference>
<dbReference type="Gene3D" id="3.20.20.140">
    <property type="entry name" value="Metal-dependent hydrolases"/>
    <property type="match status" value="1"/>
</dbReference>
<protein>
    <submittedName>
        <fullName evidence="2">D-galactarolactone isomerase</fullName>
    </submittedName>
</protein>
<organism evidence="2 3">
    <name type="scientific">Shimia haliotis</name>
    <dbReference type="NCBI Taxonomy" id="1280847"/>
    <lineage>
        <taxon>Bacteria</taxon>
        <taxon>Pseudomonadati</taxon>
        <taxon>Pseudomonadota</taxon>
        <taxon>Alphaproteobacteria</taxon>
        <taxon>Rhodobacterales</taxon>
        <taxon>Roseobacteraceae</taxon>
    </lineage>
</organism>
<sequence length="286" mass="31609">MFRTLTGRPPQTALPALATDCHIHLFDSSKFQSQPNGPAAPEDALIAHYESVQSWLGLERVVIVQGNAYQMDNRCILEGLDHFGEAARGIAAVNTDISDKELDEMTSRGVRGARIMDIQQGAVGMDDLLAINACVHSFGWSLIVQFDGRELLNHIRTLEQVQGNYVIDHTGKFLKPVAPDSAEFQALLRLIDRGNCYVKLSGCYETSIIGPPGYDDLAALSKHLIKHAPDRIIWGTNWPHNMATSRATYPDDVHLLDLVMDWAGSSENIQKIFVSNPARLYGFSPP</sequence>
<dbReference type="GO" id="GO:0016787">
    <property type="term" value="F:hydrolase activity"/>
    <property type="evidence" value="ECO:0007669"/>
    <property type="project" value="InterPro"/>
</dbReference>
<dbReference type="PANTHER" id="PTHR35563:SF2">
    <property type="entry name" value="BARREL METAL-DEPENDENT HYDROLASE, PUTATIVE (AFU_ORTHOLOGUE AFUA_1G16240)-RELATED"/>
    <property type="match status" value="1"/>
</dbReference>
<evidence type="ECO:0000259" key="1">
    <source>
        <dbReference type="Pfam" id="PF04909"/>
    </source>
</evidence>
<dbReference type="InterPro" id="IPR032466">
    <property type="entry name" value="Metal_Hydrolase"/>
</dbReference>